<dbReference type="PROSITE" id="PS51186">
    <property type="entry name" value="GNAT"/>
    <property type="match status" value="1"/>
</dbReference>
<comment type="caution">
    <text evidence="2">The sequence shown here is derived from an EMBL/GenBank/DDBJ whole genome shotgun (WGS) entry which is preliminary data.</text>
</comment>
<keyword evidence="3" id="KW-1185">Reference proteome</keyword>
<dbReference type="RefSeq" id="WP_235054951.1">
    <property type="nucleotide sequence ID" value="NZ_JAKFHA010000015.1"/>
</dbReference>
<name>A0AA41Q4H9_9ACTN</name>
<protein>
    <submittedName>
        <fullName evidence="2">GNAT family N-acetyltransferase</fullName>
    </submittedName>
</protein>
<dbReference type="CDD" id="cd04301">
    <property type="entry name" value="NAT_SF"/>
    <property type="match status" value="1"/>
</dbReference>
<organism evidence="2 3">
    <name type="scientific">Yinghuangia soli</name>
    <dbReference type="NCBI Taxonomy" id="2908204"/>
    <lineage>
        <taxon>Bacteria</taxon>
        <taxon>Bacillati</taxon>
        <taxon>Actinomycetota</taxon>
        <taxon>Actinomycetes</taxon>
        <taxon>Kitasatosporales</taxon>
        <taxon>Streptomycetaceae</taxon>
        <taxon>Yinghuangia</taxon>
    </lineage>
</organism>
<evidence type="ECO:0000313" key="3">
    <source>
        <dbReference type="Proteomes" id="UP001165378"/>
    </source>
</evidence>
<accession>A0AA41Q4H9</accession>
<feature type="domain" description="N-acetyltransferase" evidence="1">
    <location>
        <begin position="7"/>
        <end position="149"/>
    </location>
</feature>
<dbReference type="AlphaFoldDB" id="A0AA41Q4H9"/>
<proteinExistence type="predicted"/>
<dbReference type="SUPFAM" id="SSF55729">
    <property type="entry name" value="Acyl-CoA N-acyltransferases (Nat)"/>
    <property type="match status" value="1"/>
</dbReference>
<dbReference type="Pfam" id="PF13527">
    <property type="entry name" value="Acetyltransf_9"/>
    <property type="match status" value="1"/>
</dbReference>
<dbReference type="Gene3D" id="3.40.630.30">
    <property type="match status" value="1"/>
</dbReference>
<evidence type="ECO:0000313" key="2">
    <source>
        <dbReference type="EMBL" id="MCF2530289.1"/>
    </source>
</evidence>
<gene>
    <name evidence="2" type="ORF">LZ495_24135</name>
</gene>
<dbReference type="EMBL" id="JAKFHA010000015">
    <property type="protein sequence ID" value="MCF2530289.1"/>
    <property type="molecule type" value="Genomic_DNA"/>
</dbReference>
<reference evidence="2" key="1">
    <citation type="submission" date="2022-01" db="EMBL/GenBank/DDBJ databases">
        <title>Genome-Based Taxonomic Classification of the Phylum Actinobacteria.</title>
        <authorList>
            <person name="Gao Y."/>
        </authorList>
    </citation>
    <scope>NUCLEOTIDE SEQUENCE</scope>
    <source>
        <strain evidence="2">KLBMP 8922</strain>
    </source>
</reference>
<dbReference type="InterPro" id="IPR000182">
    <property type="entry name" value="GNAT_dom"/>
</dbReference>
<dbReference type="Proteomes" id="UP001165378">
    <property type="component" value="Unassembled WGS sequence"/>
</dbReference>
<dbReference type="InterPro" id="IPR016181">
    <property type="entry name" value="Acyl_CoA_acyltransferase"/>
</dbReference>
<evidence type="ECO:0000259" key="1">
    <source>
        <dbReference type="PROSITE" id="PS51186"/>
    </source>
</evidence>
<sequence>MTELRIAHTADFEPHELALARKLLDDVFEGDMSDEDWEHCLGGLQALLWEDGELVGHAALVQRRMLLGGRALRCGYVEGVGVRADRRRRGHAGTMMAGLERAVERAYDLGVLSASDEAVPFYLSRGWLPWQGPTSALTPEGLVATPDEDDSVYVFGSGGPADRTAPLAADWRDGDVW</sequence>
<dbReference type="GO" id="GO:0016747">
    <property type="term" value="F:acyltransferase activity, transferring groups other than amino-acyl groups"/>
    <property type="evidence" value="ECO:0007669"/>
    <property type="project" value="InterPro"/>
</dbReference>